<dbReference type="Gene3D" id="2.130.10.10">
    <property type="entry name" value="YVTN repeat-like/Quinoprotein amine dehydrogenase"/>
    <property type="match status" value="5"/>
</dbReference>
<dbReference type="Proteomes" id="UP000383932">
    <property type="component" value="Unassembled WGS sequence"/>
</dbReference>
<keyword evidence="7" id="KW-1185">Reference proteome</keyword>
<feature type="repeat" description="WD" evidence="3">
    <location>
        <begin position="1204"/>
        <end position="1245"/>
    </location>
</feature>
<feature type="compositionally biased region" description="Basic and acidic residues" evidence="4">
    <location>
        <begin position="127"/>
        <end position="161"/>
    </location>
</feature>
<dbReference type="EMBL" id="SSOP01000072">
    <property type="protein sequence ID" value="KAB5592222.1"/>
    <property type="molecule type" value="Genomic_DNA"/>
</dbReference>
<dbReference type="InterPro" id="IPR015943">
    <property type="entry name" value="WD40/YVTN_repeat-like_dom_sf"/>
</dbReference>
<dbReference type="PANTHER" id="PTHR19846:SF0">
    <property type="entry name" value="PRE-MRNA PROCESSING FACTOR 4"/>
    <property type="match status" value="1"/>
</dbReference>
<gene>
    <name evidence="6" type="ORF">CTheo_4319</name>
</gene>
<dbReference type="CDD" id="cd00200">
    <property type="entry name" value="WD40"/>
    <property type="match status" value="1"/>
</dbReference>
<evidence type="ECO:0000256" key="4">
    <source>
        <dbReference type="SAM" id="MobiDB-lite"/>
    </source>
</evidence>
<feature type="repeat" description="WD" evidence="3">
    <location>
        <begin position="1247"/>
        <end position="1288"/>
    </location>
</feature>
<feature type="compositionally biased region" description="Polar residues" evidence="4">
    <location>
        <begin position="116"/>
        <end position="126"/>
    </location>
</feature>
<dbReference type="OrthoDB" id="3027122at2759"/>
<organism evidence="6 7">
    <name type="scientific">Ceratobasidium theobromae</name>
    <dbReference type="NCBI Taxonomy" id="1582974"/>
    <lineage>
        <taxon>Eukaryota</taxon>
        <taxon>Fungi</taxon>
        <taxon>Dikarya</taxon>
        <taxon>Basidiomycota</taxon>
        <taxon>Agaricomycotina</taxon>
        <taxon>Agaricomycetes</taxon>
        <taxon>Cantharellales</taxon>
        <taxon>Ceratobasidiaceae</taxon>
        <taxon>Ceratobasidium</taxon>
    </lineage>
</organism>
<dbReference type="PROSITE" id="PS50082">
    <property type="entry name" value="WD_REPEATS_2"/>
    <property type="match status" value="8"/>
</dbReference>
<dbReference type="PROSITE" id="PS50294">
    <property type="entry name" value="WD_REPEATS_REGION"/>
    <property type="match status" value="8"/>
</dbReference>
<dbReference type="SUPFAM" id="SSF52540">
    <property type="entry name" value="P-loop containing nucleoside triphosphate hydrolases"/>
    <property type="match status" value="1"/>
</dbReference>
<keyword evidence="1 3" id="KW-0853">WD repeat</keyword>
<evidence type="ECO:0000256" key="2">
    <source>
        <dbReference type="ARBA" id="ARBA00022737"/>
    </source>
</evidence>
<dbReference type="InterPro" id="IPR001680">
    <property type="entry name" value="WD40_rpt"/>
</dbReference>
<dbReference type="InterPro" id="IPR027417">
    <property type="entry name" value="P-loop_NTPase"/>
</dbReference>
<accession>A0A5N5QKF0</accession>
<dbReference type="InterPro" id="IPR036322">
    <property type="entry name" value="WD40_repeat_dom_sf"/>
</dbReference>
<dbReference type="InterPro" id="IPR019775">
    <property type="entry name" value="WD40_repeat_CS"/>
</dbReference>
<dbReference type="PRINTS" id="PR00320">
    <property type="entry name" value="GPROTEINBRPT"/>
</dbReference>
<feature type="repeat" description="WD" evidence="3">
    <location>
        <begin position="1032"/>
        <end position="1073"/>
    </location>
</feature>
<dbReference type="Pfam" id="PF00400">
    <property type="entry name" value="WD40"/>
    <property type="match status" value="8"/>
</dbReference>
<feature type="repeat" description="WD" evidence="3">
    <location>
        <begin position="1161"/>
        <end position="1202"/>
    </location>
</feature>
<name>A0A5N5QKF0_9AGAM</name>
<feature type="repeat" description="WD" evidence="3">
    <location>
        <begin position="1290"/>
        <end position="1323"/>
    </location>
</feature>
<feature type="repeat" description="WD" evidence="3">
    <location>
        <begin position="989"/>
        <end position="1030"/>
    </location>
</feature>
<evidence type="ECO:0000256" key="3">
    <source>
        <dbReference type="PROSITE-ProRule" id="PRU00221"/>
    </source>
</evidence>
<feature type="region of interest" description="Disordered" evidence="4">
    <location>
        <begin position="114"/>
        <end position="189"/>
    </location>
</feature>
<evidence type="ECO:0000313" key="6">
    <source>
        <dbReference type="EMBL" id="KAB5592222.1"/>
    </source>
</evidence>
<evidence type="ECO:0000256" key="1">
    <source>
        <dbReference type="ARBA" id="ARBA00022574"/>
    </source>
</evidence>
<dbReference type="PANTHER" id="PTHR19846">
    <property type="entry name" value="WD40 REPEAT PROTEIN"/>
    <property type="match status" value="1"/>
</dbReference>
<dbReference type="InterPro" id="IPR056884">
    <property type="entry name" value="NPHP3-like_N"/>
</dbReference>
<feature type="repeat" description="WD" evidence="3">
    <location>
        <begin position="1118"/>
        <end position="1159"/>
    </location>
</feature>
<protein>
    <submittedName>
        <fullName evidence="6">Vegetative incompatibility protein HET-E-1</fullName>
    </submittedName>
</protein>
<dbReference type="GO" id="GO:0030621">
    <property type="term" value="F:U4 snRNA binding"/>
    <property type="evidence" value="ECO:0007669"/>
    <property type="project" value="TreeGrafter"/>
</dbReference>
<reference evidence="6 7" key="1">
    <citation type="journal article" date="2019" name="Fungal Biol. Biotechnol.">
        <title>Draft genome sequence of fastidious pathogen Ceratobasidium theobromae, which causes vascular-streak dieback in Theobroma cacao.</title>
        <authorList>
            <person name="Ali S.S."/>
            <person name="Asman A."/>
            <person name="Shao J."/>
            <person name="Firmansyah A.P."/>
            <person name="Susilo A.W."/>
            <person name="Rosmana A."/>
            <person name="McMahon P."/>
            <person name="Junaid M."/>
            <person name="Guest D."/>
            <person name="Kheng T.Y."/>
            <person name="Meinhardt L.W."/>
            <person name="Bailey B.A."/>
        </authorList>
    </citation>
    <scope>NUCLEOTIDE SEQUENCE [LARGE SCALE GENOMIC DNA]</scope>
    <source>
        <strain evidence="6 7">CT2</strain>
    </source>
</reference>
<evidence type="ECO:0000313" key="7">
    <source>
        <dbReference type="Proteomes" id="UP000383932"/>
    </source>
</evidence>
<dbReference type="Gene3D" id="3.40.50.300">
    <property type="entry name" value="P-loop containing nucleotide triphosphate hydrolases"/>
    <property type="match status" value="1"/>
</dbReference>
<dbReference type="SMART" id="SM00320">
    <property type="entry name" value="WD40"/>
    <property type="match status" value="9"/>
</dbReference>
<evidence type="ECO:0000259" key="5">
    <source>
        <dbReference type="Pfam" id="PF24883"/>
    </source>
</evidence>
<dbReference type="GO" id="GO:0046540">
    <property type="term" value="C:U4/U6 x U5 tri-snRNP complex"/>
    <property type="evidence" value="ECO:0007669"/>
    <property type="project" value="TreeGrafter"/>
</dbReference>
<dbReference type="InterPro" id="IPR020472">
    <property type="entry name" value="WD40_PAC1"/>
</dbReference>
<dbReference type="GO" id="GO:0000398">
    <property type="term" value="P:mRNA splicing, via spliceosome"/>
    <property type="evidence" value="ECO:0007669"/>
    <property type="project" value="TreeGrafter"/>
</dbReference>
<dbReference type="PROSITE" id="PS00678">
    <property type="entry name" value="WD_REPEATS_1"/>
    <property type="match status" value="7"/>
</dbReference>
<comment type="caution">
    <text evidence="6">The sequence shown here is derived from an EMBL/GenBank/DDBJ whole genome shotgun (WGS) entry which is preliminary data.</text>
</comment>
<dbReference type="Pfam" id="PF24883">
    <property type="entry name" value="NPHP3_N"/>
    <property type="match status" value="1"/>
</dbReference>
<proteinExistence type="predicted"/>
<feature type="domain" description="Nephrocystin 3-like N-terminal" evidence="5">
    <location>
        <begin position="394"/>
        <end position="551"/>
    </location>
</feature>
<feature type="repeat" description="WD" evidence="3">
    <location>
        <begin position="1075"/>
        <end position="1116"/>
    </location>
</feature>
<dbReference type="GO" id="GO:0017070">
    <property type="term" value="F:U6 snRNA binding"/>
    <property type="evidence" value="ECO:0007669"/>
    <property type="project" value="TreeGrafter"/>
</dbReference>
<dbReference type="SUPFAM" id="SSF50978">
    <property type="entry name" value="WD40 repeat-like"/>
    <property type="match status" value="2"/>
</dbReference>
<sequence length="1328" mass="145649">MILGPSLSPLDSDIAWILADATEISAPLVADWNGRHPAQPPAAFCVTLCIKEGPGVNWHHQHDKYAYEGGNLRIIAQVSPDLSGYVGLTSDTWLINILDLPADELGAAACPARLSATPTRGTMGDSSSRRDDPQPRTRRFRDIPRYIKDGIKNTTKYDETKATGQPALTTPEPTPRLPKQRPNAPPPKAVKTVWSTLETALRLLERSSDAFPPLKSAVAGVVGCIDLVQVCILHDESAGQVFQLVCIQSATGNHQDYEDLAKQFAAMIISVNQYVNELDWEGEANNGSVALIAQSIKDQVAHITAKQSRGRGKRIIESNKDKGDVINCYRTIDKLFRQLQTDLSLRTFQNTKKHLVMSLLRGLSAVEDAKYDSGFSTKINRRGCTPETRARVQEELRAWVRDPNGAKVFWMSGMAGTGKTTVAYSLCEWLEQSKRLGANFFCSRTSSSCSDFNRIVPSIAHQLARYSAPFRSALCKVLDGDPEVSGRNVVKQFEKLLRDPLLKVKAAIPKNVVVVIDALDECEDINGIRLMLETLLRFTPDLPLKFFIASRPEPTIRNKMISPAGISPSIMHLHDIEQSIVEEDVKKYLAEALSSMQPRPTQSQINQLARNAGKLFIYAATTVRYIYPDDIPVNSFARLQTMLAIGSGCPNKGVSSKQYTELDHLYTTVLTTAFDERLEQHELKNRRRVLWTAVCTREPMSVRALGSLLGLTEQDVSSALQPLRSVLHVSAGNEVVSTLHASFPDYMLDHLRSVKFYCDEAQHNKFLARCCFIVMENLRFNICKLESSFVLDKHVPRLDERVGKAISPTLFYACQYWSEHLRRAAASTTVVKMLAEFLSRRLLFWMEVLNLRKSIGVGGAMLLQVQIWLSKNNELEDVQKQTRDARNFVAGFAGNACSQSTPHIYISALPLCAKTSSVYKSYWGRFRGLMDVKGTVIEGREGAALAVWKVDDPVWQGAFSTNDDRVVSVEGNSVWVRDSWTGAVVAGPFQGHTHSVRSVAFSPSGTRIVSGSDDHTIRIWDSRTGAVVAGPFTGHTNSVRSVAFSPSGTRIVSGSDDETIRIWDSRTGAVVAGPFTGHTNSVRSVTFSPNGTRIVSGSDDETIRIWDSRTGAVLAGPFTGHTDWVRSVAFSPGGTRIVSGSFDQTIRVWDSRTGAVVAGPFQGHTEWVTSVAFSPDGTRIVSASKDHAIRVWDSRTGAVMAGPFQGHTDSVSSVAFSPDGTRIVSGSNDHTIRVWDSQTGAVVAGPFQGHTDSVSSVAFSPDGTRIVSGSDDQTIRIWDSRTGAVVAGPFQCHSYPVTSVALPPDGTRIVSASYDGVLRVQDLHAIVG</sequence>
<keyword evidence="2" id="KW-0677">Repeat</keyword>